<keyword evidence="1" id="KW-1133">Transmembrane helix</keyword>
<dbReference type="Proteomes" id="UP000192501">
    <property type="component" value="Unassembled WGS sequence"/>
</dbReference>
<feature type="chain" id="PRO_5012462212" evidence="2">
    <location>
        <begin position="22"/>
        <end position="75"/>
    </location>
</feature>
<name>A0A1X0Q612_9MICR</name>
<evidence type="ECO:0000313" key="3">
    <source>
        <dbReference type="EMBL" id="ORD95196.1"/>
    </source>
</evidence>
<evidence type="ECO:0000256" key="1">
    <source>
        <dbReference type="SAM" id="Phobius"/>
    </source>
</evidence>
<feature type="signal peptide" evidence="2">
    <location>
        <begin position="1"/>
        <end position="21"/>
    </location>
</feature>
<feature type="transmembrane region" description="Helical" evidence="1">
    <location>
        <begin position="45"/>
        <end position="70"/>
    </location>
</feature>
<proteinExistence type="predicted"/>
<keyword evidence="2" id="KW-0732">Signal</keyword>
<reference evidence="3 4" key="1">
    <citation type="journal article" date="2017" name="Environ. Microbiol.">
        <title>Decay of the glycolytic pathway and adaptation to intranuclear parasitism within Enterocytozoonidae microsporidia.</title>
        <authorList>
            <person name="Wiredu Boakye D."/>
            <person name="Jaroenlak P."/>
            <person name="Prachumwat A."/>
            <person name="Williams T.A."/>
            <person name="Bateman K.S."/>
            <person name="Itsathitphaisarn O."/>
            <person name="Sritunyalucksana K."/>
            <person name="Paszkiewicz K.H."/>
            <person name="Moore K.A."/>
            <person name="Stentiford G.D."/>
            <person name="Williams B.A."/>
        </authorList>
    </citation>
    <scope>NUCLEOTIDE SEQUENCE [LARGE SCALE GENOMIC DNA]</scope>
    <source>
        <strain evidence="4">canceri</strain>
    </source>
</reference>
<keyword evidence="1" id="KW-0812">Transmembrane</keyword>
<dbReference type="EMBL" id="LTAI01001700">
    <property type="protein sequence ID" value="ORD95196.1"/>
    <property type="molecule type" value="Genomic_DNA"/>
</dbReference>
<gene>
    <name evidence="3" type="ORF">A0H76_1213</name>
</gene>
<protein>
    <submittedName>
        <fullName evidence="3">Uncharacterized protein</fullName>
    </submittedName>
</protein>
<sequence length="75" mass="8178">MMLKISYLIFLILTTVNIITAYPIGNGTVESFINGTIASDENSSGLTVFEVIDIIILVIMGLFLSCLCLCDICKK</sequence>
<dbReference type="VEuPathDB" id="MicrosporidiaDB:A0H76_1213"/>
<dbReference type="AlphaFoldDB" id="A0A1X0Q612"/>
<evidence type="ECO:0000256" key="2">
    <source>
        <dbReference type="SAM" id="SignalP"/>
    </source>
</evidence>
<organism evidence="3 4">
    <name type="scientific">Hepatospora eriocheir</name>
    <dbReference type="NCBI Taxonomy" id="1081669"/>
    <lineage>
        <taxon>Eukaryota</taxon>
        <taxon>Fungi</taxon>
        <taxon>Fungi incertae sedis</taxon>
        <taxon>Microsporidia</taxon>
        <taxon>Hepatosporidae</taxon>
        <taxon>Hepatospora</taxon>
    </lineage>
</organism>
<evidence type="ECO:0000313" key="4">
    <source>
        <dbReference type="Proteomes" id="UP000192501"/>
    </source>
</evidence>
<comment type="caution">
    <text evidence="3">The sequence shown here is derived from an EMBL/GenBank/DDBJ whole genome shotgun (WGS) entry which is preliminary data.</text>
</comment>
<accession>A0A1X0Q612</accession>
<keyword evidence="1" id="KW-0472">Membrane</keyword>